<dbReference type="EMBL" id="CP136336">
    <property type="protein sequence ID" value="WOB08237.1"/>
    <property type="molecule type" value="Genomic_DNA"/>
</dbReference>
<comment type="subcellular location">
    <subcellularLocation>
        <location evidence="1 11">Cell outer membrane</location>
        <topology evidence="1 11">Multi-pass membrane protein</topology>
    </subcellularLocation>
</comment>
<feature type="domain" description="TonB-dependent receptor plug" evidence="15">
    <location>
        <begin position="53"/>
        <end position="160"/>
    </location>
</feature>
<evidence type="ECO:0000256" key="12">
    <source>
        <dbReference type="RuleBase" id="RU003357"/>
    </source>
</evidence>
<evidence type="ECO:0000256" key="8">
    <source>
        <dbReference type="ARBA" id="ARBA00023136"/>
    </source>
</evidence>
<feature type="chain" id="PRO_5045662980" evidence="13">
    <location>
        <begin position="24"/>
        <end position="630"/>
    </location>
</feature>
<keyword evidence="10 11" id="KW-0998">Cell outer membrane</keyword>
<proteinExistence type="inferred from homology"/>
<feature type="signal peptide" evidence="13">
    <location>
        <begin position="1"/>
        <end position="23"/>
    </location>
</feature>
<dbReference type="Gene3D" id="2.170.130.10">
    <property type="entry name" value="TonB-dependent receptor, plug domain"/>
    <property type="match status" value="1"/>
</dbReference>
<dbReference type="Pfam" id="PF00593">
    <property type="entry name" value="TonB_dep_Rec_b-barrel"/>
    <property type="match status" value="1"/>
</dbReference>
<keyword evidence="8 11" id="KW-0472">Membrane</keyword>
<evidence type="ECO:0000313" key="17">
    <source>
        <dbReference type="Proteomes" id="UP001303946"/>
    </source>
</evidence>
<dbReference type="PROSITE" id="PS52016">
    <property type="entry name" value="TONB_DEPENDENT_REC_3"/>
    <property type="match status" value="1"/>
</dbReference>
<dbReference type="InterPro" id="IPR039426">
    <property type="entry name" value="TonB-dep_rcpt-like"/>
</dbReference>
<protein>
    <submittedName>
        <fullName evidence="16">TonB-dependent receptor</fullName>
    </submittedName>
</protein>
<evidence type="ECO:0000256" key="11">
    <source>
        <dbReference type="PROSITE-ProRule" id="PRU01360"/>
    </source>
</evidence>
<evidence type="ECO:0000256" key="4">
    <source>
        <dbReference type="ARBA" id="ARBA00022452"/>
    </source>
</evidence>
<keyword evidence="4 11" id="KW-1134">Transmembrane beta strand</keyword>
<dbReference type="Gene3D" id="2.40.170.20">
    <property type="entry name" value="TonB-dependent receptor, beta-barrel domain"/>
    <property type="match status" value="1"/>
</dbReference>
<evidence type="ECO:0000256" key="7">
    <source>
        <dbReference type="ARBA" id="ARBA00023077"/>
    </source>
</evidence>
<keyword evidence="6 13" id="KW-0732">Signal</keyword>
<dbReference type="PANTHER" id="PTHR30069:SF29">
    <property type="entry name" value="HEMOGLOBIN AND HEMOGLOBIN-HAPTOGLOBIN-BINDING PROTEIN 1-RELATED"/>
    <property type="match status" value="1"/>
</dbReference>
<reference evidence="16 17" key="1">
    <citation type="submission" date="2023-10" db="EMBL/GenBank/DDBJ databases">
        <title>Bacteria for the degradation of biodegradable plastic PBAT(Polybutylene adipate terephthalate).</title>
        <authorList>
            <person name="Weon H.-Y."/>
            <person name="Yeon J."/>
        </authorList>
    </citation>
    <scope>NUCLEOTIDE SEQUENCE [LARGE SCALE GENOMIC DNA]</scope>
    <source>
        <strain evidence="16 17">SBD 7-3</strain>
    </source>
</reference>
<dbReference type="SUPFAM" id="SSF56935">
    <property type="entry name" value="Porins"/>
    <property type="match status" value="1"/>
</dbReference>
<evidence type="ECO:0000259" key="14">
    <source>
        <dbReference type="Pfam" id="PF00593"/>
    </source>
</evidence>
<evidence type="ECO:0000259" key="15">
    <source>
        <dbReference type="Pfam" id="PF07715"/>
    </source>
</evidence>
<dbReference type="InterPro" id="IPR012910">
    <property type="entry name" value="Plug_dom"/>
</dbReference>
<accession>A0ABZ0CTF5</accession>
<gene>
    <name evidence="16" type="ORF">RXV79_25465</name>
</gene>
<evidence type="ECO:0000256" key="10">
    <source>
        <dbReference type="ARBA" id="ARBA00023237"/>
    </source>
</evidence>
<sequence>MRRWARALWVCALSGCAISPTWSAVRDIADLSLEELGRLEVTSVSRRGEPLGAAPASIYVITAEAIRRSGASSLPEALRLAPNLQVARIDATQYAISARGFNNAIGNKLLVLIDGRTAYTPFFSGVFWDQQDVLLDDVERIEVISGPGATLWGANAVNGVINILTRSSADTQGTLVVAGAGTLERGLSLRHGVALGETGHLRVYGKTQRLKATETADGRSVPDANERHQAGLRADFALGTDTLTLQGDIYRTRAEHRGVLLGTELTPIRSSGANLLGRWTRRLEAGSDLRVQAYVDHMEREDALLYRPTVDLFDLELQHAITHGRHKLVWGGGYRWARDKLEPGLFFGFVPERQTLSWGNLFVQDDLALSETLDLTLGLKLEHNDFTGLEPLPNLRLAWRPLPQQMVWTALSRAVRAPARLDRDIRLPPTPPYIIAGGPDFRAEVANVFELGWRGQFGAGWSGSATAYVSDWDSLRSGQSPPNAQVQNMIEGQTCGLEAWAQWQVLPAWRLSGGFTTLHKRLHLKAGSTDPVGPSNLGDDPSFQWSLRSTHTPVDGQELEVSLRRVAHLPQAGVPAYTAFDARYGWRVRPDLELSIVGQNLFDATHAEFGDAPGRSEFERSIGVWLRWSL</sequence>
<evidence type="ECO:0000313" key="16">
    <source>
        <dbReference type="EMBL" id="WOB08237.1"/>
    </source>
</evidence>
<dbReference type="CDD" id="cd01347">
    <property type="entry name" value="ligand_gated_channel"/>
    <property type="match status" value="1"/>
</dbReference>
<comment type="similarity">
    <text evidence="2 11 12">Belongs to the TonB-dependent receptor family.</text>
</comment>
<evidence type="ECO:0000256" key="1">
    <source>
        <dbReference type="ARBA" id="ARBA00004571"/>
    </source>
</evidence>
<evidence type="ECO:0000256" key="6">
    <source>
        <dbReference type="ARBA" id="ARBA00022729"/>
    </source>
</evidence>
<evidence type="ECO:0000256" key="2">
    <source>
        <dbReference type="ARBA" id="ARBA00009810"/>
    </source>
</evidence>
<dbReference type="PANTHER" id="PTHR30069">
    <property type="entry name" value="TONB-DEPENDENT OUTER MEMBRANE RECEPTOR"/>
    <property type="match status" value="1"/>
</dbReference>
<dbReference type="Pfam" id="PF07715">
    <property type="entry name" value="Plug"/>
    <property type="match status" value="1"/>
</dbReference>
<dbReference type="InterPro" id="IPR036942">
    <property type="entry name" value="Beta-barrel_TonB_sf"/>
</dbReference>
<keyword evidence="3 11" id="KW-0813">Transport</keyword>
<evidence type="ECO:0000256" key="3">
    <source>
        <dbReference type="ARBA" id="ARBA00022448"/>
    </source>
</evidence>
<dbReference type="InterPro" id="IPR037066">
    <property type="entry name" value="Plug_dom_sf"/>
</dbReference>
<keyword evidence="7 12" id="KW-0798">TonB box</keyword>
<keyword evidence="17" id="KW-1185">Reference proteome</keyword>
<evidence type="ECO:0000256" key="5">
    <source>
        <dbReference type="ARBA" id="ARBA00022692"/>
    </source>
</evidence>
<keyword evidence="5 11" id="KW-0812">Transmembrane</keyword>
<feature type="domain" description="TonB-dependent receptor-like beta-barrel" evidence="14">
    <location>
        <begin position="220"/>
        <end position="601"/>
    </location>
</feature>
<evidence type="ECO:0000256" key="9">
    <source>
        <dbReference type="ARBA" id="ARBA00023170"/>
    </source>
</evidence>
<organism evidence="16 17">
    <name type="scientific">Piscinibacter gummiphilus</name>
    <dbReference type="NCBI Taxonomy" id="946333"/>
    <lineage>
        <taxon>Bacteria</taxon>
        <taxon>Pseudomonadati</taxon>
        <taxon>Pseudomonadota</taxon>
        <taxon>Betaproteobacteria</taxon>
        <taxon>Burkholderiales</taxon>
        <taxon>Sphaerotilaceae</taxon>
        <taxon>Piscinibacter</taxon>
    </lineage>
</organism>
<name>A0ABZ0CTF5_9BURK</name>
<keyword evidence="9 16" id="KW-0675">Receptor</keyword>
<dbReference type="InterPro" id="IPR000531">
    <property type="entry name" value="Beta-barrel_TonB"/>
</dbReference>
<dbReference type="RefSeq" id="WP_316700940.1">
    <property type="nucleotide sequence ID" value="NZ_CP136336.1"/>
</dbReference>
<dbReference type="Proteomes" id="UP001303946">
    <property type="component" value="Chromosome"/>
</dbReference>
<evidence type="ECO:0000256" key="13">
    <source>
        <dbReference type="SAM" id="SignalP"/>
    </source>
</evidence>